<name>A0ABD3P7K4_9STRA</name>
<dbReference type="AlphaFoldDB" id="A0ABD3P7K4"/>
<reference evidence="1 2" key="1">
    <citation type="journal article" date="2020" name="G3 (Bethesda)">
        <title>Improved Reference Genome for Cyclotella cryptica CCMP332, a Model for Cell Wall Morphogenesis, Salinity Adaptation, and Lipid Production in Diatoms (Bacillariophyta).</title>
        <authorList>
            <person name="Roberts W.R."/>
            <person name="Downey K.M."/>
            <person name="Ruck E.C."/>
            <person name="Traller J.C."/>
            <person name="Alverson A.J."/>
        </authorList>
    </citation>
    <scope>NUCLEOTIDE SEQUENCE [LARGE SCALE GENOMIC DNA]</scope>
    <source>
        <strain evidence="1 2">CCMP332</strain>
    </source>
</reference>
<comment type="caution">
    <text evidence="1">The sequence shown here is derived from an EMBL/GenBank/DDBJ whole genome shotgun (WGS) entry which is preliminary data.</text>
</comment>
<protein>
    <submittedName>
        <fullName evidence="1">Uncharacterized protein</fullName>
    </submittedName>
</protein>
<evidence type="ECO:0000313" key="1">
    <source>
        <dbReference type="EMBL" id="KAL3783336.1"/>
    </source>
</evidence>
<dbReference type="EMBL" id="JABMIG020000263">
    <property type="protein sequence ID" value="KAL3783336.1"/>
    <property type="molecule type" value="Genomic_DNA"/>
</dbReference>
<evidence type="ECO:0000313" key="2">
    <source>
        <dbReference type="Proteomes" id="UP001516023"/>
    </source>
</evidence>
<proteinExistence type="predicted"/>
<gene>
    <name evidence="1" type="ORF">HJC23_011100</name>
</gene>
<organism evidence="1 2">
    <name type="scientific">Cyclotella cryptica</name>
    <dbReference type="NCBI Taxonomy" id="29204"/>
    <lineage>
        <taxon>Eukaryota</taxon>
        <taxon>Sar</taxon>
        <taxon>Stramenopiles</taxon>
        <taxon>Ochrophyta</taxon>
        <taxon>Bacillariophyta</taxon>
        <taxon>Coscinodiscophyceae</taxon>
        <taxon>Thalassiosirophycidae</taxon>
        <taxon>Stephanodiscales</taxon>
        <taxon>Stephanodiscaceae</taxon>
        <taxon>Cyclotella</taxon>
    </lineage>
</organism>
<keyword evidence="2" id="KW-1185">Reference proteome</keyword>
<accession>A0ABD3P7K4</accession>
<dbReference type="Proteomes" id="UP001516023">
    <property type="component" value="Unassembled WGS sequence"/>
</dbReference>
<sequence length="130" mass="15149">MKPVTWLRRGSSSAFLANLKQIRSGRGCIERKKRGNREEYRDKIKDLGRHRGLYHRESRQRCIHCCVVQIARMDNELSRFVPIILHDRDNNAAYRAAHSEMPKGEIVTLSPHGRYKRFRSSKGNPSTFNA</sequence>